<dbReference type="EMBL" id="LAJG01000014">
    <property type="protein sequence ID" value="KKB80372.1"/>
    <property type="molecule type" value="Genomic_DNA"/>
</dbReference>
<dbReference type="PANTHER" id="PTHR45228:SF5">
    <property type="entry name" value="CYCLIC DI-GMP PHOSPHODIESTERASE VC_1348-RELATED"/>
    <property type="match status" value="1"/>
</dbReference>
<dbReference type="PATRIC" id="fig|361041.3.peg.1002"/>
<dbReference type="AlphaFoldDB" id="A0A0F5LFK7"/>
<dbReference type="SMART" id="SM00471">
    <property type="entry name" value="HDc"/>
    <property type="match status" value="1"/>
</dbReference>
<dbReference type="CDD" id="cd00077">
    <property type="entry name" value="HDc"/>
    <property type="match status" value="1"/>
</dbReference>
<dbReference type="InterPro" id="IPR003607">
    <property type="entry name" value="HD/PDEase_dom"/>
</dbReference>
<accession>A0A0F5LFK7</accession>
<dbReference type="STRING" id="361041.VW35_08285"/>
<gene>
    <name evidence="2" type="ORF">VW35_08285</name>
</gene>
<dbReference type="OrthoDB" id="9802066at2"/>
<dbReference type="InterPro" id="IPR052020">
    <property type="entry name" value="Cyclic_di-GMP/3'3'-cGAMP_PDE"/>
</dbReference>
<name>A0A0F5LFK7_9HYPH</name>
<dbReference type="InterPro" id="IPR037522">
    <property type="entry name" value="HD_GYP_dom"/>
</dbReference>
<comment type="caution">
    <text evidence="2">The sequence shown here is derived from an EMBL/GenBank/DDBJ whole genome shotgun (WGS) entry which is preliminary data.</text>
</comment>
<dbReference type="SUPFAM" id="SSF109604">
    <property type="entry name" value="HD-domain/PDEase-like"/>
    <property type="match status" value="2"/>
</dbReference>
<dbReference type="Pfam" id="PF13487">
    <property type="entry name" value="HD_5"/>
    <property type="match status" value="2"/>
</dbReference>
<evidence type="ECO:0000259" key="1">
    <source>
        <dbReference type="PROSITE" id="PS51832"/>
    </source>
</evidence>
<dbReference type="GO" id="GO:0008081">
    <property type="term" value="F:phosphoric diester hydrolase activity"/>
    <property type="evidence" value="ECO:0007669"/>
    <property type="project" value="UniProtKB-ARBA"/>
</dbReference>
<dbReference type="PANTHER" id="PTHR45228">
    <property type="entry name" value="CYCLIC DI-GMP PHOSPHODIESTERASE TM_0186-RELATED"/>
    <property type="match status" value="1"/>
</dbReference>
<dbReference type="Proteomes" id="UP000033514">
    <property type="component" value="Unassembled WGS sequence"/>
</dbReference>
<feature type="domain" description="HD-GYP" evidence="1">
    <location>
        <begin position="259"/>
        <end position="454"/>
    </location>
</feature>
<dbReference type="RefSeq" id="WP_046142437.1">
    <property type="nucleotide sequence ID" value="NZ_LAJG01000014.1"/>
</dbReference>
<evidence type="ECO:0000313" key="2">
    <source>
        <dbReference type="EMBL" id="KKB80372.1"/>
    </source>
</evidence>
<reference evidence="2 3" key="1">
    <citation type="submission" date="2015-03" db="EMBL/GenBank/DDBJ databases">
        <authorList>
            <person name="Hassan Y.I."/>
            <person name="Lepp D."/>
            <person name="Zhou T."/>
        </authorList>
    </citation>
    <scope>NUCLEOTIDE SEQUENCE [LARGE SCALE GENOMIC DNA]</scope>
    <source>
        <strain evidence="2 3">GH2-10</strain>
    </source>
</reference>
<proteinExistence type="predicted"/>
<keyword evidence="2" id="KW-0378">Hydrolase</keyword>
<dbReference type="Gene3D" id="1.10.3210.10">
    <property type="entry name" value="Hypothetical protein af1432"/>
    <property type="match status" value="2"/>
</dbReference>
<dbReference type="PROSITE" id="PS51832">
    <property type="entry name" value="HD_GYP"/>
    <property type="match status" value="1"/>
</dbReference>
<evidence type="ECO:0000313" key="3">
    <source>
        <dbReference type="Proteomes" id="UP000033514"/>
    </source>
</evidence>
<keyword evidence="3" id="KW-1185">Reference proteome</keyword>
<sequence>MSGKSVVTLSEVLGALSYALDITEGQPVGHSLRCCWIGMHIGKRIGLNDAALSDLYYTLLLKDAGCSSNAARICKLYLADDLGFKQAYKEVDTKLPEILRFLLAHTAKDSGLVERLQALINVARNGGEISRELIETRCQRGAEIVRSMRFSEAVAEGILDLDEHWDGTGQPMRLRGEDISLFARIALLSQVADVFFMRSGVEGVMEEVAGRSGRWFDPKLVAVLQQFAGDQHFWSTLLANNLDAHVARLEPMALIRQVDDDYLDDIAAGFAKVVDAKSPFTAGHSDRVTLFADLIAQELDYTPERRRWLKRAALLHDIGKLGVSNSILDKNGKPDAEEWAQIRRHPELGRQILFKISAFNSLARVAGDHHERLDGHGYPNALPEGSIDLDTRIVTAADVFDALTADRPYRKALPVHTAFEIMERDVGKGIDPTVLAALQRGFARIHQVAELKSDKAA</sequence>
<protein>
    <submittedName>
        <fullName evidence="2">Metal-dependent phosphohydrolase</fullName>
    </submittedName>
</protein>
<organism evidence="2 3">
    <name type="scientific">Devosia soli</name>
    <dbReference type="NCBI Taxonomy" id="361041"/>
    <lineage>
        <taxon>Bacteria</taxon>
        <taxon>Pseudomonadati</taxon>
        <taxon>Pseudomonadota</taxon>
        <taxon>Alphaproteobacteria</taxon>
        <taxon>Hyphomicrobiales</taxon>
        <taxon>Devosiaceae</taxon>
        <taxon>Devosia</taxon>
    </lineage>
</organism>